<feature type="active site" description="O-(5'-phospho-DNA)-tyrosine intermediate" evidence="8 9">
    <location>
        <position position="129"/>
    </location>
</feature>
<dbReference type="InterPro" id="IPR013760">
    <property type="entry name" value="Topo_IIA-like_dom_sf"/>
</dbReference>
<evidence type="ECO:0000256" key="10">
    <source>
        <dbReference type="SAM" id="MobiDB-lite"/>
    </source>
</evidence>
<dbReference type="SMART" id="SM00434">
    <property type="entry name" value="TOP4c"/>
    <property type="match status" value="1"/>
</dbReference>
<comment type="subcellular location">
    <subcellularLocation>
        <location evidence="8">Cytoplasm</location>
    </subcellularLocation>
</comment>
<dbReference type="Gene3D" id="2.120.10.90">
    <property type="entry name" value="DNA gyrase/topoisomerase IV, subunit A, C-terminal"/>
    <property type="match status" value="1"/>
</dbReference>
<feature type="compositionally biased region" description="Low complexity" evidence="10">
    <location>
        <begin position="829"/>
        <end position="840"/>
    </location>
</feature>
<reference evidence="12 13" key="1">
    <citation type="submission" date="2023-11" db="EMBL/GenBank/DDBJ databases">
        <title>A Novel Polar Bacteriovorax (B. antarcticus) Isolated from the Biocrust in Antarctica.</title>
        <authorList>
            <person name="Mun W."/>
            <person name="Choi S.Y."/>
            <person name="Mitchell R.J."/>
        </authorList>
    </citation>
    <scope>NUCLEOTIDE SEQUENCE [LARGE SCALE GENOMIC DNA]</scope>
    <source>
        <strain evidence="12 13">PP10</strain>
    </source>
</reference>
<evidence type="ECO:0000256" key="1">
    <source>
        <dbReference type="ARBA" id="ARBA00000185"/>
    </source>
</evidence>
<dbReference type="SUPFAM" id="SSF56719">
    <property type="entry name" value="Type II DNA topoisomerase"/>
    <property type="match status" value="1"/>
</dbReference>
<evidence type="ECO:0000256" key="7">
    <source>
        <dbReference type="ARBA" id="ARBA00023235"/>
    </source>
</evidence>
<dbReference type="InterPro" id="IPR002205">
    <property type="entry name" value="Topo_IIA_dom_A"/>
</dbReference>
<evidence type="ECO:0000313" key="12">
    <source>
        <dbReference type="EMBL" id="MEA9354789.1"/>
    </source>
</evidence>
<dbReference type="Gene3D" id="3.30.1360.40">
    <property type="match status" value="1"/>
</dbReference>
<accession>A0ABU5VP21</accession>
<dbReference type="InterPro" id="IPR050220">
    <property type="entry name" value="Type_II_DNA_Topoisomerases"/>
</dbReference>
<evidence type="ECO:0000256" key="4">
    <source>
        <dbReference type="ARBA" id="ARBA00022840"/>
    </source>
</evidence>
<dbReference type="NCBIfam" id="NF004044">
    <property type="entry name" value="PRK05561.1"/>
    <property type="match status" value="1"/>
</dbReference>
<evidence type="ECO:0000313" key="13">
    <source>
        <dbReference type="Proteomes" id="UP001302274"/>
    </source>
</evidence>
<dbReference type="Gene3D" id="3.90.199.10">
    <property type="entry name" value="Topoisomerase II, domain 5"/>
    <property type="match status" value="1"/>
</dbReference>
<comment type="subunit">
    <text evidence="8">Heterotetramer, composed of two GyrA and two GyrB chains. In the heterotetramer, GyrA contains the active site tyrosine that forms a transient covalent intermediate with DNA, while GyrB binds cofactors and catalyzes ATP hydrolysis.</text>
</comment>
<dbReference type="RefSeq" id="WP_323574277.1">
    <property type="nucleotide sequence ID" value="NZ_JAYGJQ010000001.1"/>
</dbReference>
<dbReference type="InterPro" id="IPR006691">
    <property type="entry name" value="GyrA/parC_rep"/>
</dbReference>
<dbReference type="NCBIfam" id="NF004043">
    <property type="entry name" value="PRK05560.1"/>
    <property type="match status" value="1"/>
</dbReference>
<keyword evidence="13" id="KW-1185">Reference proteome</keyword>
<name>A0ABU5VP21_9BACT</name>
<evidence type="ECO:0000256" key="5">
    <source>
        <dbReference type="ARBA" id="ARBA00023029"/>
    </source>
</evidence>
<keyword evidence="3 8" id="KW-0547">Nucleotide-binding</keyword>
<dbReference type="InterPro" id="IPR035516">
    <property type="entry name" value="Gyrase/topoIV_suA_C"/>
</dbReference>
<comment type="caution">
    <text evidence="12">The sequence shown here is derived from an EMBL/GenBank/DDBJ whole genome shotgun (WGS) entry which is preliminary data.</text>
</comment>
<dbReference type="GO" id="GO:0003918">
    <property type="term" value="F:DNA topoisomerase type II (double strand cut, ATP-hydrolyzing) activity"/>
    <property type="evidence" value="ECO:0007669"/>
    <property type="project" value="UniProtKB-EC"/>
</dbReference>
<protein>
    <recommendedName>
        <fullName evidence="8">DNA gyrase subunit A</fullName>
        <ecNumber evidence="8">5.6.2.2</ecNumber>
    </recommendedName>
</protein>
<comment type="function">
    <text evidence="8">A type II topoisomerase that negatively supercoils closed circular double-stranded (ds) DNA in an ATP-dependent manner to modulate DNA topology and maintain chromosomes in an underwound state. Negative supercoiling favors strand separation, and DNA replication, transcription, recombination and repair, all of which involve strand separation. Also able to catalyze the interconversion of other topological isomers of dsDNA rings, including catenanes and knotted rings. Type II topoisomerases break and join 2 DNA strands simultaneously in an ATP-dependent manner.</text>
</comment>
<proteinExistence type="inferred from homology"/>
<keyword evidence="8" id="KW-0963">Cytoplasm</keyword>
<keyword evidence="6 8" id="KW-0238">DNA-binding</keyword>
<keyword evidence="5 8" id="KW-0799">Topoisomerase</keyword>
<dbReference type="CDD" id="cd00187">
    <property type="entry name" value="TOP4c"/>
    <property type="match status" value="1"/>
</dbReference>
<sequence>MADDNNNTPINHGNITPVVIQDEMKSCYLDYAMSVIVGRALPDVRDGMKPVHRRVLFAMDSLNNYHNKPFLKSARVVGDIIGKYHPHGDSAVYGAIVRLAQDFSMRYPLVDGQGNFGSIDGDNAAAMRYTEIRMKKLSEQMMADLDKETVDWQPNYDDSLVEPKVLPTKVPNLLINGSSGIAVGMATNIPPHNLSEIMNGLLALIDNSQTSIDELMKIIPGPDFPTAGAIHGTEGIRSAYHTGKGVLQIRAKMDVEHNAKKDRDSIVITELPYQVNKAKLIERIAELVNEKEITGISDLRDESSREGIRVVIDLKKGEIATVIINKLYKSTPLQTSFGIIFLSIVNGQPKVLNIKEQLLYFLDHRREIVIRRTVYELKKAKERAHILEGLKVAVDNIDEIVELVKKSEGPLQAKTKLMSNYSLSEIQAQAILDMRLQRLTGLERDKIIKDYNDIMKEIARLELILGSDEEITAIIKTECQEILENFGDKRRTEIVAKADEIHMEDLVKQEDVIVTITHKGYVKRMAMDTYRTQKRGGTGVKGADGADDDFYTSIFTANTHSTLFIFTNKGQVFSIKVYNIPEGNRTTKGRNIVNLIQMPAGEAVKKIMILPDVIEGKFLMIATEKGIVKKSELSEYKNIRQSGLTAIKIVEGDNLLSVRITDGTKDVLLCSSSGKIIRFAETDARPLGRVSQGVKGIELTEDEKIIGMEIIDDSVEILSVTSQGYGKRTSVSEYRKQSRGGKGILAMRLTEKNGEIIDIKPVTDKDDLMIISDKGQVIRTKISGISLMGRTTQGVRLIKLKEGEAVVAVEKIIDPDEEVETVVAAEGSAPAVQAAPATEAVEADDVETDAPETDEE</sequence>
<dbReference type="Pfam" id="PF03989">
    <property type="entry name" value="DNA_gyraseA_C"/>
    <property type="match status" value="6"/>
</dbReference>
<comment type="miscellaneous">
    <text evidence="8">Few gyrases are as efficient as E.coli at forming negative supercoils. Not all organisms have 2 type II topoisomerases; in organisms with a single type II topoisomerase this enzyme also has to decatenate newly replicated chromosomes.</text>
</comment>
<evidence type="ECO:0000256" key="2">
    <source>
        <dbReference type="ARBA" id="ARBA00008263"/>
    </source>
</evidence>
<comment type="similarity">
    <text evidence="2 8">Belongs to the type II topoisomerase GyrA/ParC subunit family.</text>
</comment>
<evidence type="ECO:0000256" key="3">
    <source>
        <dbReference type="ARBA" id="ARBA00022741"/>
    </source>
</evidence>
<feature type="region of interest" description="Disordered" evidence="10">
    <location>
        <begin position="829"/>
        <end position="856"/>
    </location>
</feature>
<evidence type="ECO:0000259" key="11">
    <source>
        <dbReference type="PROSITE" id="PS52040"/>
    </source>
</evidence>
<dbReference type="HAMAP" id="MF_01897">
    <property type="entry name" value="GyrA"/>
    <property type="match status" value="1"/>
</dbReference>
<dbReference type="InterPro" id="IPR005743">
    <property type="entry name" value="GyrA"/>
</dbReference>
<dbReference type="EC" id="5.6.2.2" evidence="8"/>
<comment type="caution">
    <text evidence="8">Lacks conserved residue(s) required for the propagation of feature annotation.</text>
</comment>
<dbReference type="SUPFAM" id="SSF101904">
    <property type="entry name" value="GyrA/ParC C-terminal domain-like"/>
    <property type="match status" value="1"/>
</dbReference>
<dbReference type="NCBIfam" id="TIGR01063">
    <property type="entry name" value="gyrA"/>
    <property type="match status" value="1"/>
</dbReference>
<dbReference type="Proteomes" id="UP001302274">
    <property type="component" value="Unassembled WGS sequence"/>
</dbReference>
<dbReference type="InterPro" id="IPR013757">
    <property type="entry name" value="Topo_IIA_A_a_sf"/>
</dbReference>
<organism evidence="12 13">
    <name type="scientific">Bacteriovorax antarcticus</name>
    <dbReference type="NCBI Taxonomy" id="3088717"/>
    <lineage>
        <taxon>Bacteria</taxon>
        <taxon>Pseudomonadati</taxon>
        <taxon>Bdellovibrionota</taxon>
        <taxon>Bacteriovoracia</taxon>
        <taxon>Bacteriovoracales</taxon>
        <taxon>Bacteriovoracaceae</taxon>
        <taxon>Bacteriovorax</taxon>
    </lineage>
</organism>
<evidence type="ECO:0000256" key="9">
    <source>
        <dbReference type="PROSITE-ProRule" id="PRU01384"/>
    </source>
</evidence>
<feature type="compositionally biased region" description="Acidic residues" evidence="10">
    <location>
        <begin position="841"/>
        <end position="856"/>
    </location>
</feature>
<dbReference type="PANTHER" id="PTHR43493:SF5">
    <property type="entry name" value="DNA GYRASE SUBUNIT A, CHLOROPLASTIC_MITOCHONDRIAL"/>
    <property type="match status" value="1"/>
</dbReference>
<comment type="catalytic activity">
    <reaction evidence="1 8 9">
        <text>ATP-dependent breakage, passage and rejoining of double-stranded DNA.</text>
        <dbReference type="EC" id="5.6.2.2"/>
    </reaction>
</comment>
<dbReference type="PROSITE" id="PS52040">
    <property type="entry name" value="TOPO_IIA"/>
    <property type="match status" value="1"/>
</dbReference>
<evidence type="ECO:0000256" key="8">
    <source>
        <dbReference type="HAMAP-Rule" id="MF_01897"/>
    </source>
</evidence>
<gene>
    <name evidence="8 12" type="primary">gyrA</name>
    <name evidence="12" type="ORF">SHI21_01155</name>
</gene>
<dbReference type="EMBL" id="JAYGJQ010000001">
    <property type="protein sequence ID" value="MEA9354789.1"/>
    <property type="molecule type" value="Genomic_DNA"/>
</dbReference>
<evidence type="ECO:0000256" key="6">
    <source>
        <dbReference type="ARBA" id="ARBA00023125"/>
    </source>
</evidence>
<dbReference type="PANTHER" id="PTHR43493">
    <property type="entry name" value="DNA GYRASE/TOPOISOMERASE SUBUNIT A"/>
    <property type="match status" value="1"/>
</dbReference>
<keyword evidence="4 8" id="KW-0067">ATP-binding</keyword>
<dbReference type="InterPro" id="IPR013758">
    <property type="entry name" value="Topo_IIA_A/C_ab"/>
</dbReference>
<keyword evidence="7 8" id="KW-0413">Isomerase</keyword>
<feature type="domain" description="Topo IIA-type catalytic" evidence="11">
    <location>
        <begin position="41"/>
        <end position="506"/>
    </location>
</feature>
<dbReference type="Pfam" id="PF00521">
    <property type="entry name" value="DNA_topoisoIV"/>
    <property type="match status" value="1"/>
</dbReference>
<dbReference type="Gene3D" id="1.10.268.10">
    <property type="entry name" value="Topoisomerase, domain 3"/>
    <property type="match status" value="1"/>
</dbReference>